<comment type="caution">
    <text evidence="3">The sequence shown here is derived from an EMBL/GenBank/DDBJ whole genome shotgun (WGS) entry which is preliminary data.</text>
</comment>
<sequence>MQEEQHDNLSGQIDQTDGNQVQDTTNEAIETIENLNAEVNEDVSIQESHDIPMQNYEAMDMETLVAELEKLVATDRIMAVKDHVEEIKTAFTSKYNHFIEEKKEEFLHENPDSQEEFEYHLPLKAKFDSYYNNFKAKKSNHFKSLETNLKSNLQTRLALIEELKTLINPGENIKDNLKQFNDLRERWKTAGPIPKDKYNHVWNNYHFHVENFYDYLHLDREARDIDFKHNLDAKLKIISRAEALVKEADVMKAFRELQSLHKIWKEDIGPVSKEKREEIWAVFSDLTKQMHEKRESLFEQQRGTELENLARKKEIIAAIDAITTEKVEAHSGWQALVEKVEALRADFFSAGKVPAEINEQTWSEFKTAVRNFNVHKNSFYKDIKKEQQANLDKKNALVARAKELQDSEDFAATTPIMKKIQEEWKQIGHVPRKFSDAIWAEFKKACNVYFDRLHAVKNENEEVEIEAFENKKAYLETLKSFELTGNHKTDLEAIKAHIEAWKNIGKVPFARRHIEGKFNKILDTLFEKLSLSKKDTDMMRFSNRMDQLSEANDSRKIDNEKIFLIRKVEEVQNEIFQLENNIQFFANAKKDNPMVLEVKKSIERHKEELATWKEKLKQIRSM</sequence>
<organism evidence="3 4">
    <name type="scientific">Flavobacterium humi</name>
    <dbReference type="NCBI Taxonomy" id="2562683"/>
    <lineage>
        <taxon>Bacteria</taxon>
        <taxon>Pseudomonadati</taxon>
        <taxon>Bacteroidota</taxon>
        <taxon>Flavobacteriia</taxon>
        <taxon>Flavobacteriales</taxon>
        <taxon>Flavobacteriaceae</taxon>
        <taxon>Flavobacterium</taxon>
    </lineage>
</organism>
<proteinExistence type="predicted"/>
<dbReference type="EMBL" id="SRLH01000004">
    <property type="protein sequence ID" value="TGD58131.1"/>
    <property type="molecule type" value="Genomic_DNA"/>
</dbReference>
<name>A0A4Z0L7B4_9FLAO</name>
<evidence type="ECO:0000256" key="2">
    <source>
        <dbReference type="SAM" id="MobiDB-lite"/>
    </source>
</evidence>
<dbReference type="AlphaFoldDB" id="A0A4Z0L7B4"/>
<dbReference type="RefSeq" id="WP_135526301.1">
    <property type="nucleotide sequence ID" value="NZ_SRLH01000004.1"/>
</dbReference>
<accession>A0A4Z0L7B4</accession>
<reference evidence="3 4" key="1">
    <citation type="submission" date="2019-04" db="EMBL/GenBank/DDBJ databases">
        <title>Flavobacterium sp. strain DS2-A Genome sequencing and assembly.</title>
        <authorList>
            <person name="Kim I."/>
        </authorList>
    </citation>
    <scope>NUCLEOTIDE SEQUENCE [LARGE SCALE GENOMIC DNA]</scope>
    <source>
        <strain evidence="3 4">DS2-A</strain>
    </source>
</reference>
<dbReference type="InterPro" id="IPR007139">
    <property type="entry name" value="DUF349"/>
</dbReference>
<evidence type="ECO:0000313" key="4">
    <source>
        <dbReference type="Proteomes" id="UP000297407"/>
    </source>
</evidence>
<dbReference type="Proteomes" id="UP000297407">
    <property type="component" value="Unassembled WGS sequence"/>
</dbReference>
<dbReference type="OrthoDB" id="5422202at2"/>
<protein>
    <submittedName>
        <fullName evidence="3">DUF349 domain-containing protein</fullName>
    </submittedName>
</protein>
<feature type="region of interest" description="Disordered" evidence="2">
    <location>
        <begin position="1"/>
        <end position="21"/>
    </location>
</feature>
<feature type="coiled-coil region" evidence="1">
    <location>
        <begin position="561"/>
        <end position="622"/>
    </location>
</feature>
<gene>
    <name evidence="3" type="ORF">E4635_08995</name>
</gene>
<feature type="compositionally biased region" description="Polar residues" evidence="2">
    <location>
        <begin position="8"/>
        <end position="21"/>
    </location>
</feature>
<evidence type="ECO:0000256" key="1">
    <source>
        <dbReference type="SAM" id="Coils"/>
    </source>
</evidence>
<keyword evidence="4" id="KW-1185">Reference proteome</keyword>
<keyword evidence="1" id="KW-0175">Coiled coil</keyword>
<evidence type="ECO:0000313" key="3">
    <source>
        <dbReference type="EMBL" id="TGD58131.1"/>
    </source>
</evidence>
<dbReference type="Pfam" id="PF03993">
    <property type="entry name" value="DUF349"/>
    <property type="match status" value="5"/>
</dbReference>